<dbReference type="InterPro" id="IPR050987">
    <property type="entry name" value="AtrR-like"/>
</dbReference>
<dbReference type="PANTHER" id="PTHR46910">
    <property type="entry name" value="TRANSCRIPTION FACTOR PDR1"/>
    <property type="match status" value="1"/>
</dbReference>
<dbReference type="GO" id="GO:0003677">
    <property type="term" value="F:DNA binding"/>
    <property type="evidence" value="ECO:0007669"/>
    <property type="project" value="UniProtKB-KW"/>
</dbReference>
<dbReference type="AlphaFoldDB" id="A0A1L0BLN3"/>
<dbReference type="PANTHER" id="PTHR46910:SF3">
    <property type="entry name" value="HALOTOLERANCE PROTEIN 9-RELATED"/>
    <property type="match status" value="1"/>
</dbReference>
<dbReference type="Proteomes" id="UP000182259">
    <property type="component" value="Chromosome II"/>
</dbReference>
<organism evidence="7 8">
    <name type="scientific">Sungouiella intermedia</name>
    <dbReference type="NCBI Taxonomy" id="45354"/>
    <lineage>
        <taxon>Eukaryota</taxon>
        <taxon>Fungi</taxon>
        <taxon>Dikarya</taxon>
        <taxon>Ascomycota</taxon>
        <taxon>Saccharomycotina</taxon>
        <taxon>Pichiomycetes</taxon>
        <taxon>Metschnikowiaceae</taxon>
        <taxon>Sungouiella</taxon>
    </lineage>
</organism>
<evidence type="ECO:0000313" key="7">
    <source>
        <dbReference type="EMBL" id="SGZ52139.1"/>
    </source>
</evidence>
<evidence type="ECO:0000256" key="1">
    <source>
        <dbReference type="ARBA" id="ARBA00004123"/>
    </source>
</evidence>
<reference evidence="7 8" key="1">
    <citation type="submission" date="2016-10" db="EMBL/GenBank/DDBJ databases">
        <authorList>
            <person name="de Groot N.N."/>
        </authorList>
    </citation>
    <scope>NUCLEOTIDE SEQUENCE [LARGE SCALE GENOMIC DNA]</scope>
    <source>
        <strain evidence="7 8">PYCC 4715</strain>
    </source>
</reference>
<dbReference type="GO" id="GO:0000981">
    <property type="term" value="F:DNA-binding transcription factor activity, RNA polymerase II-specific"/>
    <property type="evidence" value="ECO:0007669"/>
    <property type="project" value="InterPro"/>
</dbReference>
<keyword evidence="3" id="KW-0238">DNA-binding</keyword>
<dbReference type="GO" id="GO:0006351">
    <property type="term" value="P:DNA-templated transcription"/>
    <property type="evidence" value="ECO:0007669"/>
    <property type="project" value="InterPro"/>
</dbReference>
<dbReference type="InterPro" id="IPR007219">
    <property type="entry name" value="XnlR_reg_dom"/>
</dbReference>
<dbReference type="GO" id="GO:0005634">
    <property type="term" value="C:nucleus"/>
    <property type="evidence" value="ECO:0007669"/>
    <property type="project" value="UniProtKB-SubCell"/>
</dbReference>
<dbReference type="SUPFAM" id="SSF57701">
    <property type="entry name" value="Zn2/Cys6 DNA-binding domain"/>
    <property type="match status" value="1"/>
</dbReference>
<evidence type="ECO:0000256" key="3">
    <source>
        <dbReference type="ARBA" id="ARBA00023125"/>
    </source>
</evidence>
<sequence length="613" mass="70219">MSTDFYYRKLMGNGTVASKFRLNVNQSDVRKSLKGDPENLPLFLEPSFETSGTHHLSNCVRCYRLKKKCSRTYPRCSYCTKTGSQCDYVDRRNKRRKKELEEGDSDPLEPSSSVSIASLVHRDDNEELFRHIDLPATSNGTTVVRSNVGSQTAAKADRNGHDSAARNGVFGSLHSRMLRSPTLDVNRQNLQDQFLVVRAIEDESLPLVFVHTFFANYEWKYPFLNLVLFLEKFKSISFKNDTFVNMDVYLVMAVGCILYDSNNNTQYSQDFFSVKLIESIVDVISYDIRSEEDLHTAHLLILLCIYAINVSNGNLVWNVVGFLNRLLIFLTDFTGKNNQCMRKRCFWTIFNLDKELSLLLDKPSQFMPTQIIKLQSTFEDTLHTGEKDSLASLMEQSVSIHLLQDRMISLKLGLSEKLAEALTQYSSDLDKWRVAILLLIHKEYAELPLLQNFIGLINLDFYYLLIELDQVSSTKSFQFTLQFLSNSFSLLLNELTGKKGVVGTSLYSLFWFKKFFKVVDFNIESLLRILRDNLTLAELSTLLAEFNSNLQLIINLLKFLVDSRHRPEQYLEKLNGSVTKLTLLNTKLMGFNSLAATREELDALVKEVEAIIG</sequence>
<dbReference type="Pfam" id="PF04082">
    <property type="entry name" value="Fungal_trans"/>
    <property type="match status" value="1"/>
</dbReference>
<dbReference type="InterPro" id="IPR036864">
    <property type="entry name" value="Zn2-C6_fun-type_DNA-bd_sf"/>
</dbReference>
<gene>
    <name evidence="7" type="ORF">SAMEA4029009_CIC11G00000001542</name>
</gene>
<feature type="domain" description="Zn(2)-C6 fungal-type" evidence="6">
    <location>
        <begin position="58"/>
        <end position="88"/>
    </location>
</feature>
<accession>A0A1L0BLN3</accession>
<keyword evidence="4" id="KW-0539">Nucleus</keyword>
<proteinExistence type="predicted"/>
<dbReference type="Gene3D" id="4.10.240.10">
    <property type="entry name" value="Zn(2)-C6 fungal-type DNA-binding domain"/>
    <property type="match status" value="1"/>
</dbReference>
<evidence type="ECO:0000256" key="2">
    <source>
        <dbReference type="ARBA" id="ARBA00022723"/>
    </source>
</evidence>
<dbReference type="InterPro" id="IPR001138">
    <property type="entry name" value="Zn2Cys6_DnaBD"/>
</dbReference>
<dbReference type="EMBL" id="LT635765">
    <property type="protein sequence ID" value="SGZ52139.1"/>
    <property type="molecule type" value="Genomic_DNA"/>
</dbReference>
<feature type="region of interest" description="Disordered" evidence="5">
    <location>
        <begin position="97"/>
        <end position="116"/>
    </location>
</feature>
<protein>
    <submittedName>
        <fullName evidence="7">CIC11C00000001542</fullName>
    </submittedName>
</protein>
<keyword evidence="2" id="KW-0479">Metal-binding</keyword>
<evidence type="ECO:0000259" key="6">
    <source>
        <dbReference type="PROSITE" id="PS50048"/>
    </source>
</evidence>
<evidence type="ECO:0000256" key="4">
    <source>
        <dbReference type="ARBA" id="ARBA00023242"/>
    </source>
</evidence>
<evidence type="ECO:0000256" key="5">
    <source>
        <dbReference type="SAM" id="MobiDB-lite"/>
    </source>
</evidence>
<evidence type="ECO:0000313" key="8">
    <source>
        <dbReference type="Proteomes" id="UP000182259"/>
    </source>
</evidence>
<dbReference type="PROSITE" id="PS50048">
    <property type="entry name" value="ZN2_CY6_FUNGAL_2"/>
    <property type="match status" value="1"/>
</dbReference>
<comment type="subcellular location">
    <subcellularLocation>
        <location evidence="1">Nucleus</location>
    </subcellularLocation>
</comment>
<dbReference type="CDD" id="cd00067">
    <property type="entry name" value="GAL4"/>
    <property type="match status" value="1"/>
</dbReference>
<name>A0A1L0BLN3_9ASCO</name>
<dbReference type="CDD" id="cd12148">
    <property type="entry name" value="fungal_TF_MHR"/>
    <property type="match status" value="1"/>
</dbReference>
<dbReference type="GO" id="GO:0008270">
    <property type="term" value="F:zinc ion binding"/>
    <property type="evidence" value="ECO:0007669"/>
    <property type="project" value="InterPro"/>
</dbReference>